<sequence>MFLLVWGVFATAFGWVVATDFRGAARRLHAMSRAATPFGGAGTSTPGVGFLRLLAGVFALVGPVVLGSGLVGLWRGEEGPGKMPAPPVEFVVVEALVAGVFLWRAWRRSGLLRRAWDAGTGPRRAAVAGLTTAFLAFVVTLGLGWGTWMMTSWLVGGLCGVSLLVGGRGQR</sequence>
<dbReference type="EMBL" id="CP163444">
    <property type="protein sequence ID" value="XDQ74804.1"/>
    <property type="molecule type" value="Genomic_DNA"/>
</dbReference>
<evidence type="ECO:0000256" key="1">
    <source>
        <dbReference type="SAM" id="Phobius"/>
    </source>
</evidence>
<protein>
    <submittedName>
        <fullName evidence="2">Uncharacterized protein</fullName>
    </submittedName>
</protein>
<keyword evidence="1" id="KW-0812">Transmembrane</keyword>
<gene>
    <name evidence="2" type="ORF">AB5J54_31650</name>
</gene>
<organism evidence="2">
    <name type="scientific">Streptomyces sp. R44</name>
    <dbReference type="NCBI Taxonomy" id="3238633"/>
    <lineage>
        <taxon>Bacteria</taxon>
        <taxon>Bacillati</taxon>
        <taxon>Actinomycetota</taxon>
        <taxon>Actinomycetes</taxon>
        <taxon>Kitasatosporales</taxon>
        <taxon>Streptomycetaceae</taxon>
        <taxon>Streptomyces</taxon>
    </lineage>
</organism>
<feature type="transmembrane region" description="Helical" evidence="1">
    <location>
        <begin position="86"/>
        <end position="106"/>
    </location>
</feature>
<proteinExistence type="predicted"/>
<dbReference type="AlphaFoldDB" id="A0AB39T660"/>
<name>A0AB39T660_9ACTN</name>
<feature type="transmembrane region" description="Helical" evidence="1">
    <location>
        <begin position="53"/>
        <end position="74"/>
    </location>
</feature>
<evidence type="ECO:0000313" key="2">
    <source>
        <dbReference type="EMBL" id="XDQ74804.1"/>
    </source>
</evidence>
<accession>A0AB39T660</accession>
<dbReference type="RefSeq" id="WP_369147327.1">
    <property type="nucleotide sequence ID" value="NZ_CP163444.1"/>
</dbReference>
<keyword evidence="1" id="KW-1133">Transmembrane helix</keyword>
<keyword evidence="1" id="KW-0472">Membrane</keyword>
<reference evidence="2" key="1">
    <citation type="submission" date="2024-07" db="EMBL/GenBank/DDBJ databases">
        <authorList>
            <person name="Yu S.T."/>
        </authorList>
    </citation>
    <scope>NUCLEOTIDE SEQUENCE</scope>
    <source>
        <strain evidence="2">R44</strain>
    </source>
</reference>
<feature type="transmembrane region" description="Helical" evidence="1">
    <location>
        <begin position="126"/>
        <end position="145"/>
    </location>
</feature>